<evidence type="ECO:0000256" key="4">
    <source>
        <dbReference type="ARBA" id="ARBA00023136"/>
    </source>
</evidence>
<dbReference type="PANTHER" id="PTHR30026:SF20">
    <property type="entry name" value="OUTER MEMBRANE PROTEIN TOLC"/>
    <property type="match status" value="1"/>
</dbReference>
<accession>A0A6P2DPA2</accession>
<dbReference type="GO" id="GO:0015288">
    <property type="term" value="F:porin activity"/>
    <property type="evidence" value="ECO:0007669"/>
    <property type="project" value="TreeGrafter"/>
</dbReference>
<keyword evidence="7" id="KW-1185">Reference proteome</keyword>
<dbReference type="GO" id="GO:0015562">
    <property type="term" value="F:efflux transmembrane transporter activity"/>
    <property type="evidence" value="ECO:0007669"/>
    <property type="project" value="TreeGrafter"/>
</dbReference>
<dbReference type="GO" id="GO:1990281">
    <property type="term" value="C:efflux pump complex"/>
    <property type="evidence" value="ECO:0007669"/>
    <property type="project" value="TreeGrafter"/>
</dbReference>
<keyword evidence="5" id="KW-0998">Cell outer membrane</keyword>
<keyword evidence="2" id="KW-1134">Transmembrane beta strand</keyword>
<keyword evidence="3" id="KW-0812">Transmembrane</keyword>
<dbReference type="KEGG" id="gms:SOIL9_72830"/>
<proteinExistence type="predicted"/>
<reference evidence="6 7" key="1">
    <citation type="submission" date="2019-05" db="EMBL/GenBank/DDBJ databases">
        <authorList>
            <consortium name="Science for Life Laboratories"/>
        </authorList>
    </citation>
    <scope>NUCLEOTIDE SEQUENCE [LARGE SCALE GENOMIC DNA]</scope>
    <source>
        <strain evidence="6">Soil9</strain>
    </source>
</reference>
<dbReference type="EMBL" id="LR593886">
    <property type="protein sequence ID" value="VTS03139.1"/>
    <property type="molecule type" value="Genomic_DNA"/>
</dbReference>
<protein>
    <recommendedName>
        <fullName evidence="8">Outer membrane efflux protein</fullName>
    </recommendedName>
</protein>
<dbReference type="SUPFAM" id="SSF56954">
    <property type="entry name" value="Outer membrane efflux proteins (OEP)"/>
    <property type="match status" value="1"/>
</dbReference>
<keyword evidence="4" id="KW-0472">Membrane</keyword>
<dbReference type="Proteomes" id="UP000464178">
    <property type="component" value="Chromosome"/>
</dbReference>
<dbReference type="AlphaFoldDB" id="A0A6P2DPA2"/>
<dbReference type="InterPro" id="IPR051906">
    <property type="entry name" value="TolC-like"/>
</dbReference>
<gene>
    <name evidence="6" type="ORF">SOIL9_72830</name>
</gene>
<dbReference type="RefSeq" id="WP_162672941.1">
    <property type="nucleotide sequence ID" value="NZ_LR593886.1"/>
</dbReference>
<evidence type="ECO:0000256" key="1">
    <source>
        <dbReference type="ARBA" id="ARBA00004442"/>
    </source>
</evidence>
<dbReference type="PANTHER" id="PTHR30026">
    <property type="entry name" value="OUTER MEMBRANE PROTEIN TOLC"/>
    <property type="match status" value="1"/>
</dbReference>
<evidence type="ECO:0000313" key="6">
    <source>
        <dbReference type="EMBL" id="VTS03139.1"/>
    </source>
</evidence>
<organism evidence="6 7">
    <name type="scientific">Gemmata massiliana</name>
    <dbReference type="NCBI Taxonomy" id="1210884"/>
    <lineage>
        <taxon>Bacteria</taxon>
        <taxon>Pseudomonadati</taxon>
        <taxon>Planctomycetota</taxon>
        <taxon>Planctomycetia</taxon>
        <taxon>Gemmatales</taxon>
        <taxon>Gemmataceae</taxon>
        <taxon>Gemmata</taxon>
    </lineage>
</organism>
<evidence type="ECO:0000256" key="5">
    <source>
        <dbReference type="ARBA" id="ARBA00023237"/>
    </source>
</evidence>
<sequence>MPTESAPPLQRPGEYRQLTPADCQRLAIVHAPFADDLDRHSENETPSHPKLMKKAAKFAEVSCLVRGHAADELRNRAAAEALEDFFKLAEAEGQFDLLSAAGAELRTQLADAEQAEKAGLKDRADMPALRRKLLDIEAQQSKLEAGAGALNASLRTRLGLAADDPLPLWPADPLKVKPDDVDVSLAVTTGLHYRPDLNALRVLAGHGGAGDMTNAVLTGINPLLANLKPDNPLVQLFSPFAKEPAHQRTAVATRVAGVLVARERQAEAEIRAAATLLRGYRSAVAARAIDVRAVEARIVELQKKQAAGVNVAADLVTAKLDLFKARGDLLSSVIEWHQAEVKLRQAMGLLVREQGRY</sequence>
<evidence type="ECO:0000256" key="3">
    <source>
        <dbReference type="ARBA" id="ARBA00022692"/>
    </source>
</evidence>
<evidence type="ECO:0000256" key="2">
    <source>
        <dbReference type="ARBA" id="ARBA00022452"/>
    </source>
</evidence>
<dbReference type="GO" id="GO:0009279">
    <property type="term" value="C:cell outer membrane"/>
    <property type="evidence" value="ECO:0007669"/>
    <property type="project" value="UniProtKB-SubCell"/>
</dbReference>
<evidence type="ECO:0000313" key="7">
    <source>
        <dbReference type="Proteomes" id="UP000464178"/>
    </source>
</evidence>
<name>A0A6P2DPA2_9BACT</name>
<dbReference type="Gene3D" id="1.20.1600.10">
    <property type="entry name" value="Outer membrane efflux proteins (OEP)"/>
    <property type="match status" value="2"/>
</dbReference>
<evidence type="ECO:0008006" key="8">
    <source>
        <dbReference type="Google" id="ProtNLM"/>
    </source>
</evidence>
<comment type="subcellular location">
    <subcellularLocation>
        <location evidence="1">Cell outer membrane</location>
    </subcellularLocation>
</comment>